<keyword evidence="1" id="KW-1133">Transmembrane helix</keyword>
<feature type="transmembrane region" description="Helical" evidence="1">
    <location>
        <begin position="70"/>
        <end position="87"/>
    </location>
</feature>
<protein>
    <submittedName>
        <fullName evidence="2">Uncharacterized protein</fullName>
    </submittedName>
</protein>
<feature type="transmembrane region" description="Helical" evidence="1">
    <location>
        <begin position="229"/>
        <end position="253"/>
    </location>
</feature>
<dbReference type="AlphaFoldDB" id="A0A5C6A7A4"/>
<feature type="transmembrane region" description="Helical" evidence="1">
    <location>
        <begin position="198"/>
        <end position="217"/>
    </location>
</feature>
<evidence type="ECO:0000256" key="1">
    <source>
        <dbReference type="SAM" id="Phobius"/>
    </source>
</evidence>
<keyword evidence="1" id="KW-0472">Membrane</keyword>
<accession>A0A5C6A7A4</accession>
<feature type="transmembrane region" description="Helical" evidence="1">
    <location>
        <begin position="127"/>
        <end position="148"/>
    </location>
</feature>
<keyword evidence="3" id="KW-1185">Reference proteome</keyword>
<proteinExistence type="predicted"/>
<gene>
    <name evidence="2" type="ORF">Pla108_34610</name>
</gene>
<evidence type="ECO:0000313" key="3">
    <source>
        <dbReference type="Proteomes" id="UP000317421"/>
    </source>
</evidence>
<sequence length="270" mass="28675">MANPGEPLRSRSPTGRGVYVVSPGDDFWILLGVRIALAGGLYPVVVFALWILITTALSLVALLGLGQGQPLLGCLAGAAAVLLASPAQFGIGFLWTGVVALVTLPLLFVVTTLCVERHAARDSIGRLGGSLVAAVATLPIGLLIAVNFTNWDALIVAVLGQLHVALAIAMGQVAGSLAGVADLRRRYHGRHNKSPVQFSIWQLLAVTVPLSALLAFLQLTDLLTPTMAMALFGAAFCAVLTWPPSTWLVNHWLDRRLRRRRAARLAERST</sequence>
<name>A0A5C6A7A4_9BACT</name>
<feature type="transmembrane region" description="Helical" evidence="1">
    <location>
        <begin position="93"/>
        <end position="115"/>
    </location>
</feature>
<feature type="transmembrane region" description="Helical" evidence="1">
    <location>
        <begin position="40"/>
        <end position="63"/>
    </location>
</feature>
<dbReference type="EMBL" id="SJPR01000005">
    <property type="protein sequence ID" value="TWT95316.1"/>
    <property type="molecule type" value="Genomic_DNA"/>
</dbReference>
<reference evidence="2 3" key="1">
    <citation type="submission" date="2019-02" db="EMBL/GenBank/DDBJ databases">
        <title>Deep-cultivation of Planctomycetes and their phenomic and genomic characterization uncovers novel biology.</title>
        <authorList>
            <person name="Wiegand S."/>
            <person name="Jogler M."/>
            <person name="Boedeker C."/>
            <person name="Pinto D."/>
            <person name="Vollmers J."/>
            <person name="Rivas-Marin E."/>
            <person name="Kohn T."/>
            <person name="Peeters S.H."/>
            <person name="Heuer A."/>
            <person name="Rast P."/>
            <person name="Oberbeckmann S."/>
            <person name="Bunk B."/>
            <person name="Jeske O."/>
            <person name="Meyerdierks A."/>
            <person name="Storesund J.E."/>
            <person name="Kallscheuer N."/>
            <person name="Luecker S."/>
            <person name="Lage O.M."/>
            <person name="Pohl T."/>
            <person name="Merkel B.J."/>
            <person name="Hornburger P."/>
            <person name="Mueller R.-W."/>
            <person name="Bruemmer F."/>
            <person name="Labrenz M."/>
            <person name="Spormann A.M."/>
            <person name="Op Den Camp H."/>
            <person name="Overmann J."/>
            <person name="Amann R."/>
            <person name="Jetten M.S.M."/>
            <person name="Mascher T."/>
            <person name="Medema M.H."/>
            <person name="Devos D.P."/>
            <person name="Kaster A.-K."/>
            <person name="Ovreas L."/>
            <person name="Rohde M."/>
            <person name="Galperin M.Y."/>
            <person name="Jogler C."/>
        </authorList>
    </citation>
    <scope>NUCLEOTIDE SEQUENCE [LARGE SCALE GENOMIC DNA]</scope>
    <source>
        <strain evidence="2 3">Pla108</strain>
    </source>
</reference>
<comment type="caution">
    <text evidence="2">The sequence shown here is derived from an EMBL/GenBank/DDBJ whole genome shotgun (WGS) entry which is preliminary data.</text>
</comment>
<dbReference type="Proteomes" id="UP000317421">
    <property type="component" value="Unassembled WGS sequence"/>
</dbReference>
<feature type="transmembrane region" description="Helical" evidence="1">
    <location>
        <begin position="154"/>
        <end position="177"/>
    </location>
</feature>
<organism evidence="2 3">
    <name type="scientific">Botrimarina colliarenosi</name>
    <dbReference type="NCBI Taxonomy" id="2528001"/>
    <lineage>
        <taxon>Bacteria</taxon>
        <taxon>Pseudomonadati</taxon>
        <taxon>Planctomycetota</taxon>
        <taxon>Planctomycetia</taxon>
        <taxon>Pirellulales</taxon>
        <taxon>Lacipirellulaceae</taxon>
        <taxon>Botrimarina</taxon>
    </lineage>
</organism>
<evidence type="ECO:0000313" key="2">
    <source>
        <dbReference type="EMBL" id="TWT95316.1"/>
    </source>
</evidence>
<keyword evidence="1" id="KW-0812">Transmembrane</keyword>